<dbReference type="Pfam" id="PF12078">
    <property type="entry name" value="DUF3557"/>
    <property type="match status" value="1"/>
</dbReference>
<evidence type="ECO:0000256" key="1">
    <source>
        <dbReference type="SAM" id="MobiDB-lite"/>
    </source>
</evidence>
<dbReference type="InterPro" id="IPR021942">
    <property type="entry name" value="DUF3557"/>
</dbReference>
<reference evidence="3" key="1">
    <citation type="submission" date="2011-07" db="EMBL/GenBank/DDBJ databases">
        <authorList>
            <consortium name="Caenorhabditis brenneri Sequencing and Analysis Consortium"/>
            <person name="Wilson R.K."/>
        </authorList>
    </citation>
    <scope>NUCLEOTIDE SEQUENCE [LARGE SCALE GENOMIC DNA]</scope>
    <source>
        <strain evidence="3">PB2801</strain>
    </source>
</reference>
<name>G0MDF2_CAEBE</name>
<dbReference type="OMA" id="KLMAREM"/>
<accession>G0MDF2</accession>
<dbReference type="Proteomes" id="UP000008068">
    <property type="component" value="Unassembled WGS sequence"/>
</dbReference>
<evidence type="ECO:0000313" key="2">
    <source>
        <dbReference type="EMBL" id="EGT49531.1"/>
    </source>
</evidence>
<dbReference type="HOGENOM" id="CLU_042576_0_1_1"/>
<dbReference type="EMBL" id="GL379790">
    <property type="protein sequence ID" value="EGT49531.1"/>
    <property type="molecule type" value="Genomic_DNA"/>
</dbReference>
<keyword evidence="3" id="KW-1185">Reference proteome</keyword>
<dbReference type="InParanoid" id="G0MDF2"/>
<evidence type="ECO:0000313" key="3">
    <source>
        <dbReference type="Proteomes" id="UP000008068"/>
    </source>
</evidence>
<dbReference type="AlphaFoldDB" id="G0MDF2"/>
<proteinExistence type="predicted"/>
<sequence>MKYMDANLRIRLAHQCPELRAAEKAAPLHIKSLVVNPLGIILDGVEYRLGLYRHYHNTQDLTNYIKEQNDAGGAQEDQDEYGIPDYSDQNELYPGDIELEPLEDMPERDDEAQRLELEQQLAENSKIMNDCFEEFSRHRKYGDKLRMPLADLERLYNSKQELVLKLKSELFPYYYKKNNSEVPFTQFIQLSISGLPIERVEYTQSIYEAEKSLLFSIFGERAHPIQVKFLDIGRDLMIFRAPEGLKLKVSELKVTGNFNKKIDRLLPILHESSFPLEVFHTDGFTKIYHHKAAKTARKIRITDYFRYPDIYELSQNFTNEEVILRFRYISVSALMEVAQGCMSTGMNKILSVEVPKENIIKVFFNCMNKQFKGVEAGERYVLVPIDDDDWIKISYERAENMDGEFEWKVQFGSGDMDQSDDIRQKRNSGFECADF</sequence>
<feature type="region of interest" description="Disordered" evidence="1">
    <location>
        <begin position="70"/>
        <end position="93"/>
    </location>
</feature>
<gene>
    <name evidence="2" type="ORF">CAEBREN_24263</name>
</gene>
<organism evidence="3">
    <name type="scientific">Caenorhabditis brenneri</name>
    <name type="common">Nematode worm</name>
    <dbReference type="NCBI Taxonomy" id="135651"/>
    <lineage>
        <taxon>Eukaryota</taxon>
        <taxon>Metazoa</taxon>
        <taxon>Ecdysozoa</taxon>
        <taxon>Nematoda</taxon>
        <taxon>Chromadorea</taxon>
        <taxon>Rhabditida</taxon>
        <taxon>Rhabditina</taxon>
        <taxon>Rhabditomorpha</taxon>
        <taxon>Rhabditoidea</taxon>
        <taxon>Rhabditidae</taxon>
        <taxon>Peloderinae</taxon>
        <taxon>Caenorhabditis</taxon>
    </lineage>
</organism>
<dbReference type="PANTHER" id="PTHR31379">
    <property type="entry name" value="F-BOX C PROTEIN-RELATED-RELATED"/>
    <property type="match status" value="1"/>
</dbReference>
<dbReference type="OrthoDB" id="5889831at2759"/>
<dbReference type="PANTHER" id="PTHR31379:SF1">
    <property type="entry name" value="F-BOX C PROTEIN-RELATED"/>
    <property type="match status" value="1"/>
</dbReference>
<protein>
    <submittedName>
        <fullName evidence="2">Uncharacterized protein</fullName>
    </submittedName>
</protein>
<dbReference type="FunCoup" id="G0MDF2">
    <property type="interactions" value="390"/>
</dbReference>